<feature type="non-terminal residue" evidence="3">
    <location>
        <position position="1"/>
    </location>
</feature>
<sequence length="439" mass="50577">RRIVLQFHEQGGLMIDEDKTTLKNWQWPRRGKLPEPIWVKVNDYITIWIIAQFSIHFTFKWQFETIRFPLSPLLNAIAPQPDELIFRKRSTVQRSVTSPRAVPEITIHYLRQLHRKIKNIINDWMEYYRIETGLSKFPFVRRSESERHISKIQPKKQPFQPYMPAGKGISAQADYTRFLSTPSQEQNKGLAAMISREGNIGLLMSNRHGSSTRADIKHWHHFPKVPKEDKEWLLSPSLCPVALRAAMLGTGKKHCHCGTTKVPDITDLEFDTFIKRSTAAIEQLVIVCVVALQHLKPAPYEKMIQYLYEENNRNRNQPCVEVQSIPQPPPKLGNDLLNQIINLKQVIDKSLPSSTEPKLPSTTQDDTSLQRQPDRSARPKSETSIKPETTCSFQSANRAATIQDFIAFSLTQRNICCNTDRIPSEIMESMLESCSRRPN</sequence>
<feature type="region of interest" description="Disordered" evidence="1">
    <location>
        <begin position="351"/>
        <end position="387"/>
    </location>
</feature>
<dbReference type="Proteomes" id="UP000287033">
    <property type="component" value="Unassembled WGS sequence"/>
</dbReference>
<protein>
    <recommendedName>
        <fullName evidence="2">FAM194 C-terminal domain-containing protein</fullName>
    </recommendedName>
</protein>
<feature type="compositionally biased region" description="Basic and acidic residues" evidence="1">
    <location>
        <begin position="372"/>
        <end position="385"/>
    </location>
</feature>
<name>A0A401T592_CHIPU</name>
<dbReference type="Pfam" id="PF14977">
    <property type="entry name" value="FAM194"/>
    <property type="match status" value="1"/>
</dbReference>
<evidence type="ECO:0000313" key="3">
    <source>
        <dbReference type="EMBL" id="GCC37836.1"/>
    </source>
</evidence>
<dbReference type="AlphaFoldDB" id="A0A401T592"/>
<evidence type="ECO:0000256" key="1">
    <source>
        <dbReference type="SAM" id="MobiDB-lite"/>
    </source>
</evidence>
<organism evidence="3 4">
    <name type="scientific">Chiloscyllium punctatum</name>
    <name type="common">Brownbanded bambooshark</name>
    <name type="synonym">Hemiscyllium punctatum</name>
    <dbReference type="NCBI Taxonomy" id="137246"/>
    <lineage>
        <taxon>Eukaryota</taxon>
        <taxon>Metazoa</taxon>
        <taxon>Chordata</taxon>
        <taxon>Craniata</taxon>
        <taxon>Vertebrata</taxon>
        <taxon>Chondrichthyes</taxon>
        <taxon>Elasmobranchii</taxon>
        <taxon>Galeomorphii</taxon>
        <taxon>Galeoidea</taxon>
        <taxon>Orectolobiformes</taxon>
        <taxon>Hemiscylliidae</taxon>
        <taxon>Chiloscyllium</taxon>
    </lineage>
</organism>
<dbReference type="OrthoDB" id="6351677at2759"/>
<evidence type="ECO:0000313" key="4">
    <source>
        <dbReference type="Proteomes" id="UP000287033"/>
    </source>
</evidence>
<evidence type="ECO:0000259" key="2">
    <source>
        <dbReference type="Pfam" id="PF14977"/>
    </source>
</evidence>
<dbReference type="InterPro" id="IPR029281">
    <property type="entry name" value="FAM194_C"/>
</dbReference>
<keyword evidence="4" id="KW-1185">Reference proteome</keyword>
<accession>A0A401T592</accession>
<comment type="caution">
    <text evidence="3">The sequence shown here is derived from an EMBL/GenBank/DDBJ whole genome shotgun (WGS) entry which is preliminary data.</text>
</comment>
<dbReference type="EMBL" id="BEZZ01001065">
    <property type="protein sequence ID" value="GCC37836.1"/>
    <property type="molecule type" value="Genomic_DNA"/>
</dbReference>
<dbReference type="PANTHER" id="PTHR23093">
    <property type="entry name" value="SIMILAR TO CHROMOSOME 3 OPEN READING FRAME 20"/>
    <property type="match status" value="1"/>
</dbReference>
<feature type="compositionally biased region" description="Polar residues" evidence="1">
    <location>
        <begin position="351"/>
        <end position="371"/>
    </location>
</feature>
<proteinExistence type="predicted"/>
<reference evidence="3 4" key="1">
    <citation type="journal article" date="2018" name="Nat. Ecol. Evol.">
        <title>Shark genomes provide insights into elasmobranch evolution and the origin of vertebrates.</title>
        <authorList>
            <person name="Hara Y"/>
            <person name="Yamaguchi K"/>
            <person name="Onimaru K"/>
            <person name="Kadota M"/>
            <person name="Koyanagi M"/>
            <person name="Keeley SD"/>
            <person name="Tatsumi K"/>
            <person name="Tanaka K"/>
            <person name="Motone F"/>
            <person name="Kageyama Y"/>
            <person name="Nozu R"/>
            <person name="Adachi N"/>
            <person name="Nishimura O"/>
            <person name="Nakagawa R"/>
            <person name="Tanegashima C"/>
            <person name="Kiyatake I"/>
            <person name="Matsumoto R"/>
            <person name="Murakumo K"/>
            <person name="Nishida K"/>
            <person name="Terakita A"/>
            <person name="Kuratani S"/>
            <person name="Sato K"/>
            <person name="Hyodo S Kuraku.S."/>
        </authorList>
    </citation>
    <scope>NUCLEOTIDE SEQUENCE [LARGE SCALE GENOMIC DNA]</scope>
</reference>
<dbReference type="STRING" id="137246.A0A401T592"/>
<dbReference type="PANTHER" id="PTHR23093:SF16">
    <property type="entry name" value="FAM194 C-TERMINAL DOMAIN-CONTAINING PROTEIN"/>
    <property type="match status" value="1"/>
</dbReference>
<feature type="domain" description="FAM194 C-terminal" evidence="2">
    <location>
        <begin position="2"/>
        <end position="122"/>
    </location>
</feature>
<gene>
    <name evidence="3" type="ORF">chiPu_0016343</name>
</gene>